<proteinExistence type="predicted"/>
<reference evidence="2" key="1">
    <citation type="journal article" date="2023" name="Mol. Phylogenet. Evol.">
        <title>Genome-scale phylogeny and comparative genomics of the fungal order Sordariales.</title>
        <authorList>
            <person name="Hensen N."/>
            <person name="Bonometti L."/>
            <person name="Westerberg I."/>
            <person name="Brannstrom I.O."/>
            <person name="Guillou S."/>
            <person name="Cros-Aarteil S."/>
            <person name="Calhoun S."/>
            <person name="Haridas S."/>
            <person name="Kuo A."/>
            <person name="Mondo S."/>
            <person name="Pangilinan J."/>
            <person name="Riley R."/>
            <person name="LaButti K."/>
            <person name="Andreopoulos B."/>
            <person name="Lipzen A."/>
            <person name="Chen C."/>
            <person name="Yan M."/>
            <person name="Daum C."/>
            <person name="Ng V."/>
            <person name="Clum A."/>
            <person name="Steindorff A."/>
            <person name="Ohm R.A."/>
            <person name="Martin F."/>
            <person name="Silar P."/>
            <person name="Natvig D.O."/>
            <person name="Lalanne C."/>
            <person name="Gautier V."/>
            <person name="Ament-Velasquez S.L."/>
            <person name="Kruys A."/>
            <person name="Hutchinson M.I."/>
            <person name="Powell A.J."/>
            <person name="Barry K."/>
            <person name="Miller A.N."/>
            <person name="Grigoriev I.V."/>
            <person name="Debuchy R."/>
            <person name="Gladieux P."/>
            <person name="Hiltunen Thoren M."/>
            <person name="Johannesson H."/>
        </authorList>
    </citation>
    <scope>NUCLEOTIDE SEQUENCE</scope>
    <source>
        <strain evidence="2">CBS 123565</strain>
    </source>
</reference>
<accession>A0AAN6ZE26</accession>
<evidence type="ECO:0000256" key="1">
    <source>
        <dbReference type="SAM" id="MobiDB-lite"/>
    </source>
</evidence>
<feature type="region of interest" description="Disordered" evidence="1">
    <location>
        <begin position="1"/>
        <end position="26"/>
    </location>
</feature>
<sequence length="87" mass="9601">MTNLTPGALPPPKQIRFVNSQGQPPSKRRRINAAYVSPFSYVFVLVLVCGPRYRALATVLSSPIPVVAAQLWGSRRLNRLVRAGIPF</sequence>
<protein>
    <submittedName>
        <fullName evidence="2">Uncharacterized protein</fullName>
    </submittedName>
</protein>
<comment type="caution">
    <text evidence="2">The sequence shown here is derived from an EMBL/GenBank/DDBJ whole genome shotgun (WGS) entry which is preliminary data.</text>
</comment>
<evidence type="ECO:0000313" key="3">
    <source>
        <dbReference type="Proteomes" id="UP001304895"/>
    </source>
</evidence>
<organism evidence="2 3">
    <name type="scientific">Trichocladium antarcticum</name>
    <dbReference type="NCBI Taxonomy" id="1450529"/>
    <lineage>
        <taxon>Eukaryota</taxon>
        <taxon>Fungi</taxon>
        <taxon>Dikarya</taxon>
        <taxon>Ascomycota</taxon>
        <taxon>Pezizomycotina</taxon>
        <taxon>Sordariomycetes</taxon>
        <taxon>Sordariomycetidae</taxon>
        <taxon>Sordariales</taxon>
        <taxon>Chaetomiaceae</taxon>
        <taxon>Trichocladium</taxon>
    </lineage>
</organism>
<dbReference type="AlphaFoldDB" id="A0AAN6ZE26"/>
<dbReference type="EMBL" id="MU853405">
    <property type="protein sequence ID" value="KAK4135680.1"/>
    <property type="molecule type" value="Genomic_DNA"/>
</dbReference>
<dbReference type="Proteomes" id="UP001304895">
    <property type="component" value="Unassembled WGS sequence"/>
</dbReference>
<reference evidence="2" key="2">
    <citation type="submission" date="2023-05" db="EMBL/GenBank/DDBJ databases">
        <authorList>
            <consortium name="Lawrence Berkeley National Laboratory"/>
            <person name="Steindorff A."/>
            <person name="Hensen N."/>
            <person name="Bonometti L."/>
            <person name="Westerberg I."/>
            <person name="Brannstrom I.O."/>
            <person name="Guillou S."/>
            <person name="Cros-Aarteil S."/>
            <person name="Calhoun S."/>
            <person name="Haridas S."/>
            <person name="Kuo A."/>
            <person name="Mondo S."/>
            <person name="Pangilinan J."/>
            <person name="Riley R."/>
            <person name="Labutti K."/>
            <person name="Andreopoulos B."/>
            <person name="Lipzen A."/>
            <person name="Chen C."/>
            <person name="Yanf M."/>
            <person name="Daum C."/>
            <person name="Ng V."/>
            <person name="Clum A."/>
            <person name="Ohm R."/>
            <person name="Martin F."/>
            <person name="Silar P."/>
            <person name="Natvig D."/>
            <person name="Lalanne C."/>
            <person name="Gautier V."/>
            <person name="Ament-Velasquez S.L."/>
            <person name="Kruys A."/>
            <person name="Hutchinson M.I."/>
            <person name="Powell A.J."/>
            <person name="Barry K."/>
            <person name="Miller A.N."/>
            <person name="Grigoriev I.V."/>
            <person name="Debuchy R."/>
            <person name="Gladieux P."/>
            <person name="Thoren M.H."/>
            <person name="Johannesson H."/>
        </authorList>
    </citation>
    <scope>NUCLEOTIDE SEQUENCE</scope>
    <source>
        <strain evidence="2">CBS 123565</strain>
    </source>
</reference>
<gene>
    <name evidence="2" type="ORF">BT67DRAFT_440563</name>
</gene>
<keyword evidence="3" id="KW-1185">Reference proteome</keyword>
<evidence type="ECO:0000313" key="2">
    <source>
        <dbReference type="EMBL" id="KAK4135680.1"/>
    </source>
</evidence>
<name>A0AAN6ZE26_9PEZI</name>